<keyword evidence="4" id="KW-0732">Signal</keyword>
<protein>
    <recommendedName>
        <fullName evidence="3">beta-glucosidase</fullName>
        <ecNumber evidence="3">3.2.1.21</ecNumber>
    </recommendedName>
</protein>
<keyword evidence="6" id="KW-0326">Glycosidase</keyword>
<dbReference type="InterPro" id="IPR017853">
    <property type="entry name" value="GH"/>
</dbReference>
<comment type="catalytic activity">
    <reaction evidence="1">
        <text>Hydrolysis of terminal, non-reducing beta-D-glucosyl residues with release of beta-D-glucose.</text>
        <dbReference type="EC" id="3.2.1.21"/>
    </reaction>
</comment>
<dbReference type="InterPro" id="IPR036881">
    <property type="entry name" value="Glyco_hydro_3_C_sf"/>
</dbReference>
<accession>A0ABW1BEM8</accession>
<keyword evidence="8" id="KW-1185">Reference proteome</keyword>
<evidence type="ECO:0000256" key="1">
    <source>
        <dbReference type="ARBA" id="ARBA00000448"/>
    </source>
</evidence>
<dbReference type="EC" id="3.2.1.21" evidence="3"/>
<evidence type="ECO:0000313" key="7">
    <source>
        <dbReference type="EMBL" id="MFC5811487.1"/>
    </source>
</evidence>
<evidence type="ECO:0000256" key="5">
    <source>
        <dbReference type="ARBA" id="ARBA00022801"/>
    </source>
</evidence>
<evidence type="ECO:0000256" key="2">
    <source>
        <dbReference type="ARBA" id="ARBA00005336"/>
    </source>
</evidence>
<dbReference type="Gene3D" id="3.40.50.1700">
    <property type="entry name" value="Glycoside hydrolase family 3 C-terminal domain"/>
    <property type="match status" value="2"/>
</dbReference>
<proteinExistence type="inferred from homology"/>
<dbReference type="Proteomes" id="UP001596112">
    <property type="component" value="Unassembled WGS sequence"/>
</dbReference>
<sequence length="220" mass="23848">MTAPEFFEAAQTSVARGLVSEKQIDEAVRRVLRLRFELGLFEDPRAPDLERQKAVIGSAEHRELNLDTTRRSLVLLRNDGTLLLEGGLTADGPGGRAISQGPPRTIAVTGPNADSPQDMLGDWAGDAVAARGRTPLRGHEPSGRLPVSFSRHVGQAPVFHNQVRGQHGDRYADLGQDPLFAFGDGLSYITVTYSPLCFPRLRNGAAGLRARHDFCPLSMG</sequence>
<evidence type="ECO:0000313" key="8">
    <source>
        <dbReference type="Proteomes" id="UP001596112"/>
    </source>
</evidence>
<name>A0ABW1BEM8_9ACTN</name>
<evidence type="ECO:0000256" key="3">
    <source>
        <dbReference type="ARBA" id="ARBA00012744"/>
    </source>
</evidence>
<dbReference type="InterPro" id="IPR036962">
    <property type="entry name" value="Glyco_hydro_3_N_sf"/>
</dbReference>
<gene>
    <name evidence="7" type="ORF">ACFQGO_28950</name>
</gene>
<reference evidence="8" key="1">
    <citation type="journal article" date="2019" name="Int. J. Syst. Evol. Microbiol.">
        <title>The Global Catalogue of Microorganisms (GCM) 10K type strain sequencing project: providing services to taxonomists for standard genome sequencing and annotation.</title>
        <authorList>
            <consortium name="The Broad Institute Genomics Platform"/>
            <consortium name="The Broad Institute Genome Sequencing Center for Infectious Disease"/>
            <person name="Wu L."/>
            <person name="Ma J."/>
        </authorList>
    </citation>
    <scope>NUCLEOTIDE SEQUENCE [LARGE SCALE GENOMIC DNA]</scope>
    <source>
        <strain evidence="8">JCM 9918</strain>
    </source>
</reference>
<dbReference type="InterPro" id="IPR051915">
    <property type="entry name" value="Cellulose_Degrad_GH3"/>
</dbReference>
<keyword evidence="5" id="KW-0378">Hydrolase</keyword>
<dbReference type="SUPFAM" id="SSF51445">
    <property type="entry name" value="(Trans)glycosidases"/>
    <property type="match status" value="1"/>
</dbReference>
<dbReference type="Gene3D" id="3.20.20.300">
    <property type="entry name" value="Glycoside hydrolase, family 3, N-terminal domain"/>
    <property type="match status" value="1"/>
</dbReference>
<organism evidence="7 8">
    <name type="scientific">Streptomyces heilongjiangensis</name>
    <dbReference type="NCBI Taxonomy" id="945052"/>
    <lineage>
        <taxon>Bacteria</taxon>
        <taxon>Bacillati</taxon>
        <taxon>Actinomycetota</taxon>
        <taxon>Actinomycetes</taxon>
        <taxon>Kitasatosporales</taxon>
        <taxon>Streptomycetaceae</taxon>
        <taxon>Streptomyces</taxon>
    </lineage>
</organism>
<dbReference type="PANTHER" id="PTHR30620">
    <property type="entry name" value="PERIPLASMIC BETA-GLUCOSIDASE-RELATED"/>
    <property type="match status" value="1"/>
</dbReference>
<comment type="similarity">
    <text evidence="2">Belongs to the glycosyl hydrolase 3 family.</text>
</comment>
<dbReference type="PANTHER" id="PTHR30620:SF16">
    <property type="entry name" value="LYSOSOMAL BETA GLUCOSIDASE"/>
    <property type="match status" value="1"/>
</dbReference>
<dbReference type="EMBL" id="JBHSNZ010000025">
    <property type="protein sequence ID" value="MFC5811487.1"/>
    <property type="molecule type" value="Genomic_DNA"/>
</dbReference>
<evidence type="ECO:0000256" key="6">
    <source>
        <dbReference type="ARBA" id="ARBA00023295"/>
    </source>
</evidence>
<dbReference type="SUPFAM" id="SSF52279">
    <property type="entry name" value="Beta-D-glucan exohydrolase, C-terminal domain"/>
    <property type="match status" value="1"/>
</dbReference>
<comment type="caution">
    <text evidence="7">The sequence shown here is derived from an EMBL/GenBank/DDBJ whole genome shotgun (WGS) entry which is preliminary data.</text>
</comment>
<evidence type="ECO:0000256" key="4">
    <source>
        <dbReference type="ARBA" id="ARBA00022729"/>
    </source>
</evidence>